<feature type="compositionally biased region" description="Basic and acidic residues" evidence="1">
    <location>
        <begin position="46"/>
        <end position="56"/>
    </location>
</feature>
<dbReference type="EMBL" id="CM007647">
    <property type="protein sequence ID" value="ONM04302.1"/>
    <property type="molecule type" value="Genomic_DNA"/>
</dbReference>
<proteinExistence type="predicted"/>
<organism evidence="2">
    <name type="scientific">Zea mays</name>
    <name type="common">Maize</name>
    <dbReference type="NCBI Taxonomy" id="4577"/>
    <lineage>
        <taxon>Eukaryota</taxon>
        <taxon>Viridiplantae</taxon>
        <taxon>Streptophyta</taxon>
        <taxon>Embryophyta</taxon>
        <taxon>Tracheophyta</taxon>
        <taxon>Spermatophyta</taxon>
        <taxon>Magnoliopsida</taxon>
        <taxon>Liliopsida</taxon>
        <taxon>Poales</taxon>
        <taxon>Poaceae</taxon>
        <taxon>PACMAD clade</taxon>
        <taxon>Panicoideae</taxon>
        <taxon>Andropogonodae</taxon>
        <taxon>Andropogoneae</taxon>
        <taxon>Tripsacinae</taxon>
        <taxon>Zea</taxon>
    </lineage>
</organism>
<gene>
    <name evidence="2" type="ORF">ZEAMMB73_Zm00001d032052</name>
</gene>
<accession>A0A1D6KNA7</accession>
<protein>
    <submittedName>
        <fullName evidence="2">Uncharacterized protein</fullName>
    </submittedName>
</protein>
<evidence type="ECO:0000256" key="1">
    <source>
        <dbReference type="SAM" id="MobiDB-lite"/>
    </source>
</evidence>
<feature type="region of interest" description="Disordered" evidence="1">
    <location>
        <begin position="30"/>
        <end position="69"/>
    </location>
</feature>
<dbReference type="InParanoid" id="A0A1D6KNA7"/>
<dbReference type="AlphaFoldDB" id="A0A1D6KNA7"/>
<evidence type="ECO:0000313" key="2">
    <source>
        <dbReference type="EMBL" id="ONM04302.1"/>
    </source>
</evidence>
<sequence length="91" mass="10693">MEAITESRMLYLFRSQPFWRMNEHRERVREEADTAGTCPSQWRCSGDGDRHWHGEAAKPTAAEPHPEEGWIRIKTITGWEFEPLSDLDSNY</sequence>
<reference evidence="2" key="1">
    <citation type="submission" date="2015-12" db="EMBL/GenBank/DDBJ databases">
        <title>Update maize B73 reference genome by single molecule sequencing technologies.</title>
        <authorList>
            <consortium name="Maize Genome Sequencing Project"/>
            <person name="Ware D."/>
        </authorList>
    </citation>
    <scope>NUCLEOTIDE SEQUENCE [LARGE SCALE GENOMIC DNA]</scope>
    <source>
        <tissue evidence="2">Seedling</tissue>
    </source>
</reference>
<name>A0A1D6KNA7_MAIZE</name>